<accession>A0A179SHJ5</accession>
<name>A0A179SHJ5_9HYPH</name>
<comment type="caution">
    <text evidence="7">The sequence shown here is derived from an EMBL/GenBank/DDBJ whole genome shotgun (WGS) entry which is preliminary data.</text>
</comment>
<keyword evidence="4 5" id="KW-0472">Membrane</keyword>
<feature type="transmembrane region" description="Helical" evidence="5">
    <location>
        <begin position="297"/>
        <end position="318"/>
    </location>
</feature>
<dbReference type="GO" id="GO:0005886">
    <property type="term" value="C:plasma membrane"/>
    <property type="evidence" value="ECO:0007669"/>
    <property type="project" value="TreeGrafter"/>
</dbReference>
<feature type="transmembrane region" description="Helical" evidence="5">
    <location>
        <begin position="30"/>
        <end position="55"/>
    </location>
</feature>
<feature type="transmembrane region" description="Helical" evidence="5">
    <location>
        <begin position="330"/>
        <end position="347"/>
    </location>
</feature>
<evidence type="ECO:0000256" key="4">
    <source>
        <dbReference type="ARBA" id="ARBA00023136"/>
    </source>
</evidence>
<dbReference type="OrthoDB" id="9784658at2"/>
<feature type="transmembrane region" description="Helical" evidence="5">
    <location>
        <begin position="182"/>
        <end position="199"/>
    </location>
</feature>
<evidence type="ECO:0000313" key="7">
    <source>
        <dbReference type="EMBL" id="OAS27346.1"/>
    </source>
</evidence>
<keyword evidence="2 5" id="KW-0812">Transmembrane</keyword>
<organism evidence="7 8">
    <name type="scientific">Methylobacterium platani</name>
    <dbReference type="NCBI Taxonomy" id="427683"/>
    <lineage>
        <taxon>Bacteria</taxon>
        <taxon>Pseudomonadati</taxon>
        <taxon>Pseudomonadota</taxon>
        <taxon>Alphaproteobacteria</taxon>
        <taxon>Hyphomicrobiales</taxon>
        <taxon>Methylobacteriaceae</taxon>
        <taxon>Methylobacterium</taxon>
    </lineage>
</organism>
<evidence type="ECO:0000256" key="1">
    <source>
        <dbReference type="ARBA" id="ARBA00004141"/>
    </source>
</evidence>
<keyword evidence="3 5" id="KW-1133">Transmembrane helix</keyword>
<feature type="transmembrane region" description="Helical" evidence="5">
    <location>
        <begin position="99"/>
        <end position="119"/>
    </location>
</feature>
<sequence>MAQPSIVQAPIVNAGARLDRLPIARFHWRILGLIGAGAALDAFDIYLAGGVIAAMLQEGFSTPAQNATFVAVTFAGMLGGAGLAGYVGDRYGRRVSYQFNLGLFGLASIAACFAPTIEILTLCRFVMGIGLGAELVVAAGTLCEFVPPAYRGRWIAILGILTNSGLFLATSIGYLVIPNLGWRAMFAIAGLGALAIWVMRKQMPESPRWLEAVGRREEAESTLRAIEAEVGAGRTLPPVATVRSLEAPAVPFTALFRPGMAGRSVAAALTCMAVNVAVYGFVAWLPTFLVGQGMSVVRSLGFTTLMSLGSVAGALVGMGLGDRVSRQRSLVGTCLAIMALGSVYATLREPVAITVVGFTLVTSIYTLVTLGLYAYIPELFPTHLRLRGTGFAGMCGRATSIATPFLVVALFDRFGLPGVLGMVACMLVLLCAAILLLRVETGGLSLDEADAEPAPAPAPAGLRRPA</sequence>
<dbReference type="RefSeq" id="WP_048433298.1">
    <property type="nucleotide sequence ID" value="NZ_LWHQ01000006.1"/>
</dbReference>
<feature type="transmembrane region" description="Helical" evidence="5">
    <location>
        <begin position="67"/>
        <end position="87"/>
    </location>
</feature>
<feature type="transmembrane region" description="Helical" evidence="5">
    <location>
        <begin position="154"/>
        <end position="176"/>
    </location>
</feature>
<feature type="transmembrane region" description="Helical" evidence="5">
    <location>
        <begin position="353"/>
        <end position="376"/>
    </location>
</feature>
<evidence type="ECO:0000313" key="8">
    <source>
        <dbReference type="Proteomes" id="UP000078316"/>
    </source>
</evidence>
<feature type="transmembrane region" description="Helical" evidence="5">
    <location>
        <begin position="125"/>
        <end position="147"/>
    </location>
</feature>
<dbReference type="Gene3D" id="1.20.1250.20">
    <property type="entry name" value="MFS general substrate transporter like domains"/>
    <property type="match status" value="1"/>
</dbReference>
<evidence type="ECO:0000256" key="3">
    <source>
        <dbReference type="ARBA" id="ARBA00022989"/>
    </source>
</evidence>
<feature type="transmembrane region" description="Helical" evidence="5">
    <location>
        <begin position="265"/>
        <end position="285"/>
    </location>
</feature>
<dbReference type="CDD" id="cd17316">
    <property type="entry name" value="MFS_SV2_like"/>
    <property type="match status" value="1"/>
</dbReference>
<feature type="transmembrane region" description="Helical" evidence="5">
    <location>
        <begin position="417"/>
        <end position="437"/>
    </location>
</feature>
<dbReference type="PROSITE" id="PS50850">
    <property type="entry name" value="MFS"/>
    <property type="match status" value="1"/>
</dbReference>
<dbReference type="EMBL" id="LWHQ01000006">
    <property type="protein sequence ID" value="OAS27346.1"/>
    <property type="molecule type" value="Genomic_DNA"/>
</dbReference>
<feature type="domain" description="Major facilitator superfamily (MFS) profile" evidence="6">
    <location>
        <begin position="30"/>
        <end position="442"/>
    </location>
</feature>
<feature type="transmembrane region" description="Helical" evidence="5">
    <location>
        <begin position="388"/>
        <end position="411"/>
    </location>
</feature>
<dbReference type="GO" id="GO:0046943">
    <property type="term" value="F:carboxylic acid transmembrane transporter activity"/>
    <property type="evidence" value="ECO:0007669"/>
    <property type="project" value="TreeGrafter"/>
</dbReference>
<dbReference type="STRING" id="427683.A5481_02695"/>
<evidence type="ECO:0000259" key="6">
    <source>
        <dbReference type="PROSITE" id="PS50850"/>
    </source>
</evidence>
<protein>
    <submittedName>
        <fullName evidence="7">MFS transporter</fullName>
    </submittedName>
</protein>
<dbReference type="Proteomes" id="UP000078316">
    <property type="component" value="Unassembled WGS sequence"/>
</dbReference>
<dbReference type="Pfam" id="PF07690">
    <property type="entry name" value="MFS_1"/>
    <property type="match status" value="1"/>
</dbReference>
<evidence type="ECO:0000256" key="5">
    <source>
        <dbReference type="SAM" id="Phobius"/>
    </source>
</evidence>
<dbReference type="SUPFAM" id="SSF103473">
    <property type="entry name" value="MFS general substrate transporter"/>
    <property type="match status" value="1"/>
</dbReference>
<dbReference type="PANTHER" id="PTHR23508:SF10">
    <property type="entry name" value="CARBOXYLIC ACID TRANSPORTER PROTEIN HOMOLOG"/>
    <property type="match status" value="1"/>
</dbReference>
<dbReference type="AlphaFoldDB" id="A0A179SHJ5"/>
<dbReference type="PANTHER" id="PTHR23508">
    <property type="entry name" value="CARBOXYLIC ACID TRANSPORTER PROTEIN HOMOLOG"/>
    <property type="match status" value="1"/>
</dbReference>
<gene>
    <name evidence="7" type="ORF">A5481_02695</name>
</gene>
<proteinExistence type="predicted"/>
<dbReference type="InterPro" id="IPR011701">
    <property type="entry name" value="MFS"/>
</dbReference>
<evidence type="ECO:0000256" key="2">
    <source>
        <dbReference type="ARBA" id="ARBA00022692"/>
    </source>
</evidence>
<reference evidence="7 8" key="1">
    <citation type="submission" date="2016-04" db="EMBL/GenBank/DDBJ databases">
        <authorList>
            <person name="Evans L.H."/>
            <person name="Alamgir A."/>
            <person name="Owens N."/>
            <person name="Weber N.D."/>
            <person name="Virtaneva K."/>
            <person name="Barbian K."/>
            <person name="Babar A."/>
            <person name="Rosenke K."/>
        </authorList>
    </citation>
    <scope>NUCLEOTIDE SEQUENCE [LARGE SCALE GENOMIC DNA]</scope>
    <source>
        <strain evidence="7 8">PMB02</strain>
    </source>
</reference>
<dbReference type="InterPro" id="IPR036259">
    <property type="entry name" value="MFS_trans_sf"/>
</dbReference>
<dbReference type="InterPro" id="IPR020846">
    <property type="entry name" value="MFS_dom"/>
</dbReference>
<comment type="subcellular location">
    <subcellularLocation>
        <location evidence="1">Membrane</location>
        <topology evidence="1">Multi-pass membrane protein</topology>
    </subcellularLocation>
</comment>